<evidence type="ECO:0000313" key="1">
    <source>
        <dbReference type="EMBL" id="MBB5363707.1"/>
    </source>
</evidence>
<comment type="caution">
    <text evidence="1">The sequence shown here is derived from an EMBL/GenBank/DDBJ whole genome shotgun (WGS) entry which is preliminary data.</text>
</comment>
<dbReference type="Proteomes" id="UP000552709">
    <property type="component" value="Unassembled WGS sequence"/>
</dbReference>
<evidence type="ECO:0000313" key="2">
    <source>
        <dbReference type="Proteomes" id="UP000552709"/>
    </source>
</evidence>
<accession>A0A7W8NH78</accession>
<organism evidence="1 2">
    <name type="scientific">Deinococcus humi</name>
    <dbReference type="NCBI Taxonomy" id="662880"/>
    <lineage>
        <taxon>Bacteria</taxon>
        <taxon>Thermotogati</taxon>
        <taxon>Deinococcota</taxon>
        <taxon>Deinococci</taxon>
        <taxon>Deinococcales</taxon>
        <taxon>Deinococcaceae</taxon>
        <taxon>Deinococcus</taxon>
    </lineage>
</organism>
<dbReference type="AlphaFoldDB" id="A0A7W8NH78"/>
<gene>
    <name evidence="1" type="ORF">HNQ08_002813</name>
</gene>
<name>A0A7W8NH78_9DEIO</name>
<keyword evidence="2" id="KW-1185">Reference proteome</keyword>
<sequence length="41" mass="4576">MPSLPVKKRGCVKTMVTVPQQSLKMVPATENELRVSHWPAT</sequence>
<protein>
    <submittedName>
        <fullName evidence="1">Uncharacterized protein</fullName>
    </submittedName>
</protein>
<proteinExistence type="predicted"/>
<dbReference type="EMBL" id="JACHFL010000006">
    <property type="protein sequence ID" value="MBB5363707.1"/>
    <property type="molecule type" value="Genomic_DNA"/>
</dbReference>
<reference evidence="1 2" key="1">
    <citation type="submission" date="2020-08" db="EMBL/GenBank/DDBJ databases">
        <title>Genomic Encyclopedia of Type Strains, Phase IV (KMG-IV): sequencing the most valuable type-strain genomes for metagenomic binning, comparative biology and taxonomic classification.</title>
        <authorList>
            <person name="Goeker M."/>
        </authorList>
    </citation>
    <scope>NUCLEOTIDE SEQUENCE [LARGE SCALE GENOMIC DNA]</scope>
    <source>
        <strain evidence="1 2">DSM 27939</strain>
    </source>
</reference>